<evidence type="ECO:0000313" key="2">
    <source>
        <dbReference type="EMBL" id="CAB4803054.1"/>
    </source>
</evidence>
<dbReference type="Pfam" id="PF18029">
    <property type="entry name" value="Glyoxalase_6"/>
    <property type="match status" value="1"/>
</dbReference>
<dbReference type="Gene3D" id="3.10.180.10">
    <property type="entry name" value="2,3-Dihydroxybiphenyl 1,2-Dioxygenase, domain 1"/>
    <property type="match status" value="1"/>
</dbReference>
<name>A0A6J6Y4X4_9ZZZZ</name>
<organism evidence="2">
    <name type="scientific">freshwater metagenome</name>
    <dbReference type="NCBI Taxonomy" id="449393"/>
    <lineage>
        <taxon>unclassified sequences</taxon>
        <taxon>metagenomes</taxon>
        <taxon>ecological metagenomes</taxon>
    </lineage>
</organism>
<dbReference type="EMBL" id="CAFAAI010000193">
    <property type="protein sequence ID" value="CAB4803054.1"/>
    <property type="molecule type" value="Genomic_DNA"/>
</dbReference>
<sequence length="175" mass="19348">MILSIGTMRCVAINVTDHEVGLRFWSALTGYEVLDPFYWGRGWLAYLGTTEPRKHEIILIHTDQAPIQTTVPTHHDTNCVHIDITPTHGVDAAIPEILALGGTLKKAPSLYPRPTATCDEPPIIDWAVMQDPFGNEFCLVDTLTWEQMIAALEAAREGITDDRELRAAAGLTTLD</sequence>
<protein>
    <submittedName>
        <fullName evidence="2">Unannotated protein</fullName>
    </submittedName>
</protein>
<accession>A0A6J6Y4X4</accession>
<dbReference type="SUPFAM" id="SSF54593">
    <property type="entry name" value="Glyoxalase/Bleomycin resistance protein/Dihydroxybiphenyl dioxygenase"/>
    <property type="match status" value="1"/>
</dbReference>
<proteinExistence type="predicted"/>
<reference evidence="2" key="1">
    <citation type="submission" date="2020-05" db="EMBL/GenBank/DDBJ databases">
        <authorList>
            <person name="Chiriac C."/>
            <person name="Salcher M."/>
            <person name="Ghai R."/>
            <person name="Kavagutti S V."/>
        </authorList>
    </citation>
    <scope>NUCLEOTIDE SEQUENCE</scope>
</reference>
<feature type="domain" description="Glyoxalase-like" evidence="1">
    <location>
        <begin position="11"/>
        <end position="140"/>
    </location>
</feature>
<gene>
    <name evidence="2" type="ORF">UFOPK2992_01124</name>
</gene>
<evidence type="ECO:0000259" key="1">
    <source>
        <dbReference type="Pfam" id="PF18029"/>
    </source>
</evidence>
<dbReference type="InterPro" id="IPR029068">
    <property type="entry name" value="Glyas_Bleomycin-R_OHBP_Dase"/>
</dbReference>
<dbReference type="InterPro" id="IPR041581">
    <property type="entry name" value="Glyoxalase_6"/>
</dbReference>
<dbReference type="AlphaFoldDB" id="A0A6J6Y4X4"/>